<comment type="caution">
    <text evidence="1">The sequence shown here is derived from an EMBL/GenBank/DDBJ whole genome shotgun (WGS) entry which is preliminary data.</text>
</comment>
<evidence type="ECO:0008006" key="2">
    <source>
        <dbReference type="Google" id="ProtNLM"/>
    </source>
</evidence>
<name>X1ILL4_9ZZZZ</name>
<dbReference type="Pfam" id="PF06035">
    <property type="entry name" value="Peptidase_C93"/>
    <property type="match status" value="1"/>
</dbReference>
<proteinExistence type="predicted"/>
<dbReference type="PANTHER" id="PTHR39327">
    <property type="match status" value="1"/>
</dbReference>
<accession>X1ILL4</accession>
<feature type="non-terminal residue" evidence="1">
    <location>
        <position position="1"/>
    </location>
</feature>
<dbReference type="InterPro" id="IPR010319">
    <property type="entry name" value="Transglutaminase-like_Cys_pept"/>
</dbReference>
<reference evidence="1" key="1">
    <citation type="journal article" date="2014" name="Front. Microbiol.">
        <title>High frequency of phylogenetically diverse reductive dehalogenase-homologous genes in deep subseafloor sedimentary metagenomes.</title>
        <authorList>
            <person name="Kawai M."/>
            <person name="Futagami T."/>
            <person name="Toyoda A."/>
            <person name="Takaki Y."/>
            <person name="Nishi S."/>
            <person name="Hori S."/>
            <person name="Arai W."/>
            <person name="Tsubouchi T."/>
            <person name="Morono Y."/>
            <person name="Uchiyama I."/>
            <person name="Ito T."/>
            <person name="Fujiyama A."/>
            <person name="Inagaki F."/>
            <person name="Takami H."/>
        </authorList>
    </citation>
    <scope>NUCLEOTIDE SEQUENCE</scope>
    <source>
        <strain evidence="1">Expedition CK06-06</strain>
    </source>
</reference>
<dbReference type="AlphaFoldDB" id="X1ILL4"/>
<organism evidence="1">
    <name type="scientific">marine sediment metagenome</name>
    <dbReference type="NCBI Taxonomy" id="412755"/>
    <lineage>
        <taxon>unclassified sequences</taxon>
        <taxon>metagenomes</taxon>
        <taxon>ecological metagenomes</taxon>
    </lineage>
</organism>
<protein>
    <recommendedName>
        <fullName evidence="2">Transglutaminase</fullName>
    </recommendedName>
</protein>
<gene>
    <name evidence="1" type="ORF">S03H2_57604</name>
</gene>
<dbReference type="Gene3D" id="3.10.620.30">
    <property type="match status" value="1"/>
</dbReference>
<sequence length="199" mass="22048">AAIGSTTKAPNGWLQLCASNAEECKPAADQARDVTLTPDLLQQLYDINKYVNDRVTWTSDDELYGTSERWAYPLDRGDCEDMVLLKRRMLAKAGWPIGALLITVVEERGQERQGAKTRHAVLTVRSDRGEMILDNQTPEILFWYETSYRYLSRQSADDPNVWVSYGTGQAKPAIAVAATPLPVSSASPLELPPPLGIKP</sequence>
<dbReference type="PANTHER" id="PTHR39327:SF1">
    <property type="entry name" value="BLR5470 PROTEIN"/>
    <property type="match status" value="1"/>
</dbReference>
<dbReference type="EMBL" id="BARU01036935">
    <property type="protein sequence ID" value="GAH82602.1"/>
    <property type="molecule type" value="Genomic_DNA"/>
</dbReference>
<evidence type="ECO:0000313" key="1">
    <source>
        <dbReference type="EMBL" id="GAH82602.1"/>
    </source>
</evidence>